<evidence type="ECO:0000313" key="4">
    <source>
        <dbReference type="EMBL" id="SFZ75926.1"/>
    </source>
</evidence>
<dbReference type="OrthoDB" id="9791546at2"/>
<protein>
    <submittedName>
        <fullName evidence="4">Putative ABC transport system ATP-binding protein</fullName>
    </submittedName>
</protein>
<dbReference type="GO" id="GO:0022857">
    <property type="term" value="F:transmembrane transporter activity"/>
    <property type="evidence" value="ECO:0007669"/>
    <property type="project" value="TreeGrafter"/>
</dbReference>
<dbReference type="InterPro" id="IPR003439">
    <property type="entry name" value="ABC_transporter-like_ATP-bd"/>
</dbReference>
<dbReference type="GO" id="GO:0005886">
    <property type="term" value="C:plasma membrane"/>
    <property type="evidence" value="ECO:0007669"/>
    <property type="project" value="TreeGrafter"/>
</dbReference>
<feature type="domain" description="ABC transporter" evidence="3">
    <location>
        <begin position="2"/>
        <end position="201"/>
    </location>
</feature>
<dbReference type="SMART" id="SM00382">
    <property type="entry name" value="AAA"/>
    <property type="match status" value="1"/>
</dbReference>
<dbReference type="PANTHER" id="PTHR24220:SF86">
    <property type="entry name" value="ABC TRANSPORTER ABCH.1"/>
    <property type="match status" value="1"/>
</dbReference>
<dbReference type="GO" id="GO:0005524">
    <property type="term" value="F:ATP binding"/>
    <property type="evidence" value="ECO:0007669"/>
    <property type="project" value="UniProtKB-KW"/>
</dbReference>
<dbReference type="RefSeq" id="WP_031365849.1">
    <property type="nucleotide sequence ID" value="NZ_FPKS01000012.1"/>
</dbReference>
<dbReference type="SUPFAM" id="SSF52540">
    <property type="entry name" value="P-loop containing nucleoside triphosphate hydrolases"/>
    <property type="match status" value="1"/>
</dbReference>
<dbReference type="InterPro" id="IPR015854">
    <property type="entry name" value="ABC_transpr_LolD-like"/>
</dbReference>
<dbReference type="GO" id="GO:0016887">
    <property type="term" value="F:ATP hydrolysis activity"/>
    <property type="evidence" value="ECO:0007669"/>
    <property type="project" value="InterPro"/>
</dbReference>
<sequence length="203" mass="22825">MIEVKNLKKTFDQKIVYDGIDYQFEFGKSYAIIGESGSGKSTFLNALARLEKPTSGTIQLKNQDIWKMKETTYFQHHLGYIFQNYALIDDETVSQNLGLVSKNKARQVEVLLQVGLDESYLKSKIYELSGGQAQRIAIARLLLKESDVILADEPTGALDEKTAEEVERLLLSLVKPESVLIVATHDEFLASKMDAIIDMVAFK</sequence>
<evidence type="ECO:0000259" key="3">
    <source>
        <dbReference type="PROSITE" id="PS50893"/>
    </source>
</evidence>
<dbReference type="Proteomes" id="UP000185655">
    <property type="component" value="Unassembled WGS sequence"/>
</dbReference>
<dbReference type="Gene3D" id="3.40.50.300">
    <property type="entry name" value="P-loop containing nucleotide triphosphate hydrolases"/>
    <property type="match status" value="1"/>
</dbReference>
<reference evidence="4 5" key="1">
    <citation type="submission" date="2016-11" db="EMBL/GenBank/DDBJ databases">
        <authorList>
            <person name="Jaros S."/>
            <person name="Januszkiewicz K."/>
            <person name="Wedrychowicz H."/>
        </authorList>
    </citation>
    <scope>NUCLEOTIDE SEQUENCE [LARGE SCALE GENOMIC DNA]</scope>
    <source>
        <strain evidence="4 5">DSM 22330</strain>
    </source>
</reference>
<dbReference type="STRING" id="1122154.SAMN02746068_01781"/>
<dbReference type="InterPro" id="IPR017871">
    <property type="entry name" value="ABC_transporter-like_CS"/>
</dbReference>
<evidence type="ECO:0000313" key="5">
    <source>
        <dbReference type="Proteomes" id="UP000185655"/>
    </source>
</evidence>
<keyword evidence="1" id="KW-0547">Nucleotide-binding</keyword>
<evidence type="ECO:0000256" key="2">
    <source>
        <dbReference type="ARBA" id="ARBA00022840"/>
    </source>
</evidence>
<keyword evidence="2 4" id="KW-0067">ATP-binding</keyword>
<dbReference type="AlphaFoldDB" id="A0A1K2HGP3"/>
<dbReference type="Pfam" id="PF00005">
    <property type="entry name" value="ABC_tran"/>
    <property type="match status" value="1"/>
</dbReference>
<dbReference type="InterPro" id="IPR003593">
    <property type="entry name" value="AAA+_ATPase"/>
</dbReference>
<proteinExistence type="predicted"/>
<evidence type="ECO:0000256" key="1">
    <source>
        <dbReference type="ARBA" id="ARBA00022741"/>
    </source>
</evidence>
<dbReference type="InterPro" id="IPR027417">
    <property type="entry name" value="P-loop_NTPase"/>
</dbReference>
<dbReference type="PROSITE" id="PS00211">
    <property type="entry name" value="ABC_TRANSPORTER_1"/>
    <property type="match status" value="1"/>
</dbReference>
<dbReference type="PROSITE" id="PS50893">
    <property type="entry name" value="ABC_TRANSPORTER_2"/>
    <property type="match status" value="1"/>
</dbReference>
<gene>
    <name evidence="4" type="ORF">SAMN02746068_01781</name>
</gene>
<dbReference type="PANTHER" id="PTHR24220">
    <property type="entry name" value="IMPORT ATP-BINDING PROTEIN"/>
    <property type="match status" value="1"/>
</dbReference>
<name>A0A1K2HGP3_9LACT</name>
<organism evidence="4 5">
    <name type="scientific">Pseudolactococcus chungangensis CAU 28 = DSM 22330</name>
    <dbReference type="NCBI Taxonomy" id="1122154"/>
    <lineage>
        <taxon>Bacteria</taxon>
        <taxon>Bacillati</taxon>
        <taxon>Bacillota</taxon>
        <taxon>Bacilli</taxon>
        <taxon>Lactobacillales</taxon>
        <taxon>Streptococcaceae</taxon>
        <taxon>Pseudolactococcus</taxon>
    </lineage>
</organism>
<accession>A0A1K2HGP3</accession>
<dbReference type="EMBL" id="FPKS01000012">
    <property type="protein sequence ID" value="SFZ75926.1"/>
    <property type="molecule type" value="Genomic_DNA"/>
</dbReference>